<feature type="transmembrane region" description="Helical" evidence="2">
    <location>
        <begin position="32"/>
        <end position="53"/>
    </location>
</feature>
<proteinExistence type="predicted"/>
<feature type="compositionally biased region" description="Acidic residues" evidence="1">
    <location>
        <begin position="293"/>
        <end position="307"/>
    </location>
</feature>
<feature type="compositionally biased region" description="Basic residues" evidence="1">
    <location>
        <begin position="341"/>
        <end position="351"/>
    </location>
</feature>
<reference evidence="4" key="2">
    <citation type="submission" date="2015-01" db="EMBL/GenBank/DDBJ databases">
        <title>Evolutionary Origins and Diversification of the Mycorrhizal Mutualists.</title>
        <authorList>
            <consortium name="DOE Joint Genome Institute"/>
            <consortium name="Mycorrhizal Genomics Consortium"/>
            <person name="Kohler A."/>
            <person name="Kuo A."/>
            <person name="Nagy L.G."/>
            <person name="Floudas D."/>
            <person name="Copeland A."/>
            <person name="Barry K.W."/>
            <person name="Cichocki N."/>
            <person name="Veneault-Fourrey C."/>
            <person name="LaButti K."/>
            <person name="Lindquist E.A."/>
            <person name="Lipzen A."/>
            <person name="Lundell T."/>
            <person name="Morin E."/>
            <person name="Murat C."/>
            <person name="Riley R."/>
            <person name="Ohm R."/>
            <person name="Sun H."/>
            <person name="Tunlid A."/>
            <person name="Henrissat B."/>
            <person name="Grigoriev I.V."/>
            <person name="Hibbett D.S."/>
            <person name="Martin F."/>
        </authorList>
    </citation>
    <scope>NUCLEOTIDE SEQUENCE [LARGE SCALE GENOMIC DNA]</scope>
    <source>
        <strain evidence="4">441</strain>
    </source>
</reference>
<protein>
    <submittedName>
        <fullName evidence="3">Uncharacterized protein</fullName>
    </submittedName>
</protein>
<gene>
    <name evidence="3" type="ORF">PISMIDRAFT_6994</name>
</gene>
<feature type="compositionally biased region" description="Basic and acidic residues" evidence="1">
    <location>
        <begin position="241"/>
        <end position="250"/>
    </location>
</feature>
<evidence type="ECO:0000313" key="4">
    <source>
        <dbReference type="Proteomes" id="UP000054018"/>
    </source>
</evidence>
<organism evidence="3 4">
    <name type="scientific">Pisolithus microcarpus 441</name>
    <dbReference type="NCBI Taxonomy" id="765257"/>
    <lineage>
        <taxon>Eukaryota</taxon>
        <taxon>Fungi</taxon>
        <taxon>Dikarya</taxon>
        <taxon>Basidiomycota</taxon>
        <taxon>Agaricomycotina</taxon>
        <taxon>Agaricomycetes</taxon>
        <taxon>Agaricomycetidae</taxon>
        <taxon>Boletales</taxon>
        <taxon>Sclerodermatineae</taxon>
        <taxon>Pisolithaceae</taxon>
        <taxon>Pisolithus</taxon>
    </lineage>
</organism>
<feature type="region of interest" description="Disordered" evidence="1">
    <location>
        <begin position="485"/>
        <end position="769"/>
    </location>
</feature>
<feature type="non-terminal residue" evidence="3">
    <location>
        <position position="1"/>
    </location>
</feature>
<feature type="compositionally biased region" description="Basic and acidic residues" evidence="1">
    <location>
        <begin position="591"/>
        <end position="620"/>
    </location>
</feature>
<keyword evidence="2" id="KW-0812">Transmembrane</keyword>
<dbReference type="STRING" id="765257.A0A0C9ZSY7"/>
<reference evidence="3 4" key="1">
    <citation type="submission" date="2014-04" db="EMBL/GenBank/DDBJ databases">
        <authorList>
            <consortium name="DOE Joint Genome Institute"/>
            <person name="Kuo A."/>
            <person name="Kohler A."/>
            <person name="Costa M.D."/>
            <person name="Nagy L.G."/>
            <person name="Floudas D."/>
            <person name="Copeland A."/>
            <person name="Barry K.W."/>
            <person name="Cichocki N."/>
            <person name="Veneault-Fourrey C."/>
            <person name="LaButti K."/>
            <person name="Lindquist E.A."/>
            <person name="Lipzen A."/>
            <person name="Lundell T."/>
            <person name="Morin E."/>
            <person name="Murat C."/>
            <person name="Sun H."/>
            <person name="Tunlid A."/>
            <person name="Henrissat B."/>
            <person name="Grigoriev I.V."/>
            <person name="Hibbett D.S."/>
            <person name="Martin F."/>
            <person name="Nordberg H.P."/>
            <person name="Cantor M.N."/>
            <person name="Hua S.X."/>
        </authorList>
    </citation>
    <scope>NUCLEOTIDE SEQUENCE [LARGE SCALE GENOMIC DNA]</scope>
    <source>
        <strain evidence="3 4">441</strain>
    </source>
</reference>
<keyword evidence="2" id="KW-0472">Membrane</keyword>
<feature type="region of interest" description="Disordered" evidence="1">
    <location>
        <begin position="269"/>
        <end position="423"/>
    </location>
</feature>
<feature type="compositionally biased region" description="Low complexity" evidence="1">
    <location>
        <begin position="713"/>
        <end position="740"/>
    </location>
</feature>
<feature type="region of interest" description="Disordered" evidence="1">
    <location>
        <begin position="220"/>
        <end position="251"/>
    </location>
</feature>
<feature type="compositionally biased region" description="Polar residues" evidence="1">
    <location>
        <begin position="269"/>
        <end position="288"/>
    </location>
</feature>
<keyword evidence="4" id="KW-1185">Reference proteome</keyword>
<feature type="region of interest" description="Disordered" evidence="1">
    <location>
        <begin position="182"/>
        <end position="201"/>
    </location>
</feature>
<sequence length="769" mass="84624">MSLNDEQADILGGPLLQKPQSGLFGMLTQQLVAFKGAAAIFLGLLAWATFVHLREHIRRNRDLNYRKAMRRKHGIPDSDCRPFAVAYAAANRARTEREARERNKLASHVSSASINPHPGDSQHRIPPVGAPHGDHQLRRRLPESIDARGPSPFHDYPGIAKRVQVQDLKRPDVDPLNFAERYNPHTRHSRQLPEPAREPVSLIRKPASRRISRKTLHIDHDVAEASRKRSYAAESDSEPDNNLKKTRIDGEDLIDGDEDADWYAQYVNPRSQPVASSSRVSINGQSSGHEADEPIDEVMDDLDDEIAELPSIPRGKKRDRAEAGSTFGADDDDDLHNEKPTRHRKRRSVSKRKSEAHPRGRKRDREIEFPESEGEGAVSEGAKRDSQRTSKKRKEKRASSDEIGVDASVEGARVSKDPLCGGRKIGEEWEAGAIRYKVGDKGERLRLALVKKARNKYHMPEDSQHPDRAAALEIYVEAWMTEEQYKQAEERQDVVPLDERPLSESASPQPPESPSKKGKDLLWDSVTSSPISRRPFRQSLTANTTMRINPFQQSQTQPNLSRRIASPSASVSPHLVGVTESPTRSGFRGFSKWEKQDREAEAMAKIRAKMQEQKKGEAVKNSEQPTSTVTSESRPQTLTVPSITLTPASPSPIEGKPVTTEAKSAPSFSFGQPSTAKTEITTFSNATPASSTAIPSVPQPSTGVPTTAPPSTPSFSFAPPTKPSSTTTPTATTVPSTSTSIPNLLAKPAAPTVPAATPTPSTTSPFPFA</sequence>
<feature type="region of interest" description="Disordered" evidence="1">
    <location>
        <begin position="93"/>
        <end position="135"/>
    </location>
</feature>
<feature type="compositionally biased region" description="Basic and acidic residues" evidence="1">
    <location>
        <begin position="352"/>
        <end position="368"/>
    </location>
</feature>
<feature type="compositionally biased region" description="Polar residues" evidence="1">
    <location>
        <begin position="538"/>
        <end position="560"/>
    </location>
</feature>
<feature type="compositionally biased region" description="Low complexity" evidence="1">
    <location>
        <begin position="748"/>
        <end position="769"/>
    </location>
</feature>
<evidence type="ECO:0000256" key="1">
    <source>
        <dbReference type="SAM" id="MobiDB-lite"/>
    </source>
</evidence>
<dbReference type="Proteomes" id="UP000054018">
    <property type="component" value="Unassembled WGS sequence"/>
</dbReference>
<dbReference type="EMBL" id="KN833690">
    <property type="protein sequence ID" value="KIK29114.1"/>
    <property type="molecule type" value="Genomic_DNA"/>
</dbReference>
<dbReference type="HOGENOM" id="CLU_022818_0_0_1"/>
<dbReference type="OrthoDB" id="9451547at2759"/>
<feature type="compositionally biased region" description="Basic and acidic residues" evidence="1">
    <location>
        <begin position="93"/>
        <end position="104"/>
    </location>
</feature>
<name>A0A0C9ZSY7_9AGAM</name>
<evidence type="ECO:0000256" key="2">
    <source>
        <dbReference type="SAM" id="Phobius"/>
    </source>
</evidence>
<feature type="compositionally biased region" description="Polar residues" evidence="1">
    <location>
        <begin position="621"/>
        <end position="648"/>
    </location>
</feature>
<keyword evidence="2" id="KW-1133">Transmembrane helix</keyword>
<evidence type="ECO:0000313" key="3">
    <source>
        <dbReference type="EMBL" id="KIK29114.1"/>
    </source>
</evidence>
<feature type="compositionally biased region" description="Basic and acidic residues" evidence="1">
    <location>
        <begin position="485"/>
        <end position="502"/>
    </location>
</feature>
<feature type="compositionally biased region" description="Polar residues" evidence="1">
    <location>
        <begin position="666"/>
        <end position="694"/>
    </location>
</feature>
<accession>A0A0C9ZSY7</accession>
<feature type="non-terminal residue" evidence="3">
    <location>
        <position position="769"/>
    </location>
</feature>
<dbReference type="AlphaFoldDB" id="A0A0C9ZSY7"/>